<sequence>MYISNLFKRSKKAYLIHPKTYKKMIEEKVIVLLDVRTQSEFEHAHIPNAILFPISRVEQHIETYFPNKQLTYVIYCRSGIRSHSALLIMKQLGYDVVYDMGGLIDWPYEIITKKSKPI</sequence>
<reference evidence="2" key="1">
    <citation type="submission" date="2023-05" db="EMBL/GenBank/DDBJ databases">
        <title>Mariniplasma microaerophilum sp. nov., a novel anaerobic mollicute isolated from terrestrial mud volcano, Taman Peninsula, Russia.</title>
        <authorList>
            <person name="Khomyakova M.A."/>
            <person name="Merkel A.Y."/>
            <person name="Slobodkin A.I."/>
        </authorList>
    </citation>
    <scope>NUCLEOTIDE SEQUENCE</scope>
    <source>
        <strain evidence="2">M4Ah</strain>
    </source>
</reference>
<evidence type="ECO:0000313" key="2">
    <source>
        <dbReference type="EMBL" id="MDI6452977.1"/>
    </source>
</evidence>
<dbReference type="CDD" id="cd00158">
    <property type="entry name" value="RHOD"/>
    <property type="match status" value="1"/>
</dbReference>
<dbReference type="InterPro" id="IPR001763">
    <property type="entry name" value="Rhodanese-like_dom"/>
</dbReference>
<dbReference type="PROSITE" id="PS50206">
    <property type="entry name" value="RHODANESE_3"/>
    <property type="match status" value="1"/>
</dbReference>
<dbReference type="InterPro" id="IPR050229">
    <property type="entry name" value="GlpE_sulfurtransferase"/>
</dbReference>
<dbReference type="RefSeq" id="WP_282839404.1">
    <property type="nucleotide sequence ID" value="NZ_JASCXW010000014.1"/>
</dbReference>
<dbReference type="PANTHER" id="PTHR43031">
    <property type="entry name" value="FAD-DEPENDENT OXIDOREDUCTASE"/>
    <property type="match status" value="1"/>
</dbReference>
<dbReference type="EMBL" id="JASCXW010000014">
    <property type="protein sequence ID" value="MDI6452977.1"/>
    <property type="molecule type" value="Genomic_DNA"/>
</dbReference>
<name>A0AAW6U511_9MOLU</name>
<keyword evidence="3" id="KW-1185">Reference proteome</keyword>
<dbReference type="Proteomes" id="UP001431532">
    <property type="component" value="Unassembled WGS sequence"/>
</dbReference>
<dbReference type="InterPro" id="IPR036873">
    <property type="entry name" value="Rhodanese-like_dom_sf"/>
</dbReference>
<proteinExistence type="predicted"/>
<comment type="caution">
    <text evidence="2">The sequence shown here is derived from an EMBL/GenBank/DDBJ whole genome shotgun (WGS) entry which is preliminary data.</text>
</comment>
<protein>
    <submittedName>
        <fullName evidence="2">Rhodanese-like domain-containing protein</fullName>
    </submittedName>
</protein>
<dbReference type="Gene3D" id="3.40.250.10">
    <property type="entry name" value="Rhodanese-like domain"/>
    <property type="match status" value="1"/>
</dbReference>
<organism evidence="2 3">
    <name type="scientific">Peloplasma aerotolerans</name>
    <dbReference type="NCBI Taxonomy" id="3044389"/>
    <lineage>
        <taxon>Bacteria</taxon>
        <taxon>Bacillati</taxon>
        <taxon>Mycoplasmatota</taxon>
        <taxon>Mollicutes</taxon>
        <taxon>Acholeplasmatales</taxon>
        <taxon>Acholeplasmataceae</taxon>
        <taxon>Peloplasma</taxon>
    </lineage>
</organism>
<dbReference type="SMART" id="SM00450">
    <property type="entry name" value="RHOD"/>
    <property type="match status" value="1"/>
</dbReference>
<dbReference type="SUPFAM" id="SSF52821">
    <property type="entry name" value="Rhodanese/Cell cycle control phosphatase"/>
    <property type="match status" value="1"/>
</dbReference>
<evidence type="ECO:0000259" key="1">
    <source>
        <dbReference type="PROSITE" id="PS50206"/>
    </source>
</evidence>
<accession>A0AAW6U511</accession>
<gene>
    <name evidence="2" type="ORF">QJ521_05340</name>
</gene>
<dbReference type="AlphaFoldDB" id="A0AAW6U511"/>
<dbReference type="PANTHER" id="PTHR43031:SF1">
    <property type="entry name" value="PYRIDINE NUCLEOTIDE-DISULPHIDE OXIDOREDUCTASE"/>
    <property type="match status" value="1"/>
</dbReference>
<feature type="domain" description="Rhodanese" evidence="1">
    <location>
        <begin position="26"/>
        <end position="112"/>
    </location>
</feature>
<dbReference type="Pfam" id="PF00581">
    <property type="entry name" value="Rhodanese"/>
    <property type="match status" value="1"/>
</dbReference>
<evidence type="ECO:0000313" key="3">
    <source>
        <dbReference type="Proteomes" id="UP001431532"/>
    </source>
</evidence>